<protein>
    <submittedName>
        <fullName evidence="5">Ribonuclease H-like protein</fullName>
    </submittedName>
</protein>
<keyword evidence="6" id="KW-1185">Reference proteome</keyword>
<name>A0A6A6K044_WESOR</name>
<reference evidence="5" key="1">
    <citation type="journal article" date="2020" name="Stud. Mycol.">
        <title>101 Dothideomycetes genomes: a test case for predicting lifestyles and emergence of pathogens.</title>
        <authorList>
            <person name="Haridas S."/>
            <person name="Albert R."/>
            <person name="Binder M."/>
            <person name="Bloem J."/>
            <person name="Labutti K."/>
            <person name="Salamov A."/>
            <person name="Andreopoulos B."/>
            <person name="Baker S."/>
            <person name="Barry K."/>
            <person name="Bills G."/>
            <person name="Bluhm B."/>
            <person name="Cannon C."/>
            <person name="Castanera R."/>
            <person name="Culley D."/>
            <person name="Daum C."/>
            <person name="Ezra D."/>
            <person name="Gonzalez J."/>
            <person name="Henrissat B."/>
            <person name="Kuo A."/>
            <person name="Liang C."/>
            <person name="Lipzen A."/>
            <person name="Lutzoni F."/>
            <person name="Magnuson J."/>
            <person name="Mondo S."/>
            <person name="Nolan M."/>
            <person name="Ohm R."/>
            <person name="Pangilinan J."/>
            <person name="Park H.-J."/>
            <person name="Ramirez L."/>
            <person name="Alfaro M."/>
            <person name="Sun H."/>
            <person name="Tritt A."/>
            <person name="Yoshinaga Y."/>
            <person name="Zwiers L.-H."/>
            <person name="Turgeon B."/>
            <person name="Goodwin S."/>
            <person name="Spatafora J."/>
            <person name="Crous P."/>
            <person name="Grigoriev I."/>
        </authorList>
    </citation>
    <scope>NUCLEOTIDE SEQUENCE</scope>
    <source>
        <strain evidence="5">CBS 379.55</strain>
    </source>
</reference>
<dbReference type="InterPro" id="IPR012337">
    <property type="entry name" value="RNaseH-like_sf"/>
</dbReference>
<accession>A0A6A6K044</accession>
<dbReference type="AlphaFoldDB" id="A0A6A6K044"/>
<proteinExistence type="predicted"/>
<organism evidence="5 6">
    <name type="scientific">Westerdykella ornata</name>
    <dbReference type="NCBI Taxonomy" id="318751"/>
    <lineage>
        <taxon>Eukaryota</taxon>
        <taxon>Fungi</taxon>
        <taxon>Dikarya</taxon>
        <taxon>Ascomycota</taxon>
        <taxon>Pezizomycotina</taxon>
        <taxon>Dothideomycetes</taxon>
        <taxon>Pleosporomycetidae</taxon>
        <taxon>Pleosporales</taxon>
        <taxon>Sporormiaceae</taxon>
        <taxon>Westerdykella</taxon>
    </lineage>
</organism>
<dbReference type="RefSeq" id="XP_033658246.1">
    <property type="nucleotide sequence ID" value="XM_033795052.1"/>
</dbReference>
<dbReference type="Proteomes" id="UP000800097">
    <property type="component" value="Unassembled WGS sequence"/>
</dbReference>
<dbReference type="PANTHER" id="PTHR13620:SF104">
    <property type="entry name" value="EXONUCLEASE 3'-5' DOMAIN-CONTAINING PROTEIN 2"/>
    <property type="match status" value="1"/>
</dbReference>
<dbReference type="PANTHER" id="PTHR13620">
    <property type="entry name" value="3-5 EXONUCLEASE"/>
    <property type="match status" value="1"/>
</dbReference>
<dbReference type="GeneID" id="54548227"/>
<dbReference type="InterPro" id="IPR002562">
    <property type="entry name" value="3'-5'_exonuclease_dom"/>
</dbReference>
<evidence type="ECO:0000256" key="2">
    <source>
        <dbReference type="ARBA" id="ARBA00022801"/>
    </source>
</evidence>
<dbReference type="SMART" id="SM00474">
    <property type="entry name" value="35EXOc"/>
    <property type="match status" value="1"/>
</dbReference>
<dbReference type="GO" id="GO:0005737">
    <property type="term" value="C:cytoplasm"/>
    <property type="evidence" value="ECO:0007669"/>
    <property type="project" value="TreeGrafter"/>
</dbReference>
<dbReference type="Gene3D" id="3.30.420.10">
    <property type="entry name" value="Ribonuclease H-like superfamily/Ribonuclease H"/>
    <property type="match status" value="1"/>
</dbReference>
<gene>
    <name evidence="5" type="ORF">EI97DRAFT_366856</name>
</gene>
<evidence type="ECO:0000313" key="6">
    <source>
        <dbReference type="Proteomes" id="UP000800097"/>
    </source>
</evidence>
<evidence type="ECO:0000313" key="5">
    <source>
        <dbReference type="EMBL" id="KAF2280709.1"/>
    </source>
</evidence>
<keyword evidence="2" id="KW-0378">Hydrolase</keyword>
<dbReference type="SUPFAM" id="SSF53098">
    <property type="entry name" value="Ribonuclease H-like"/>
    <property type="match status" value="1"/>
</dbReference>
<evidence type="ECO:0000256" key="3">
    <source>
        <dbReference type="SAM" id="MobiDB-lite"/>
    </source>
</evidence>
<sequence length="446" mass="49911">MSFQIPPAALRAAMTASPNTPGSYYNQTLYRGPNDQFLTVHYCDNMATAERVAPYFLQEKVIGFDIEWRPWAAIKSIKDNASLIQLASEDRIALFHIALFSGTTAEELIPPTLRAIIESPDILKVGVAIKGDFSRLEKYLGIKARGVFELSRLHNLVEYSDSDPRKAGSKKLSSLAKQVHQHLQLPLYKGEVRESDWSKRLDRDQIAYAATDAYASLRIFDALEAKRKRLRPVPPRPEVCDYDEVTKPRTAPCAKSGPKAVEEPVQEEEPQAAVEDAEESEAAYETAAEDLVDSQQLEEQDSESASSAESADLDEEPDSDYVPSARLKSSAYLAADSWARTYLHTTIPSPSSPSSSATSRIRATVTVLRAYHLWHHQDLSPAEIARHLRDPPLAESTVCGYILQAVAAERLAYSRREMREVLSKVPLNVRMTRWRWLVERLGGLDK</sequence>
<dbReference type="InterPro" id="IPR051132">
    <property type="entry name" value="3-5_Exonuclease_domain"/>
</dbReference>
<feature type="domain" description="3'-5' exonuclease" evidence="4">
    <location>
        <begin position="43"/>
        <end position="228"/>
    </location>
</feature>
<keyword evidence="1" id="KW-0540">Nuclease</keyword>
<dbReference type="CDD" id="cd06141">
    <property type="entry name" value="WRN_exo"/>
    <property type="match status" value="1"/>
</dbReference>
<dbReference type="GO" id="GO:0005634">
    <property type="term" value="C:nucleus"/>
    <property type="evidence" value="ECO:0007669"/>
    <property type="project" value="TreeGrafter"/>
</dbReference>
<dbReference type="EMBL" id="ML986484">
    <property type="protein sequence ID" value="KAF2280709.1"/>
    <property type="molecule type" value="Genomic_DNA"/>
</dbReference>
<evidence type="ECO:0000259" key="4">
    <source>
        <dbReference type="SMART" id="SM00474"/>
    </source>
</evidence>
<dbReference type="GO" id="GO:0003676">
    <property type="term" value="F:nucleic acid binding"/>
    <property type="evidence" value="ECO:0007669"/>
    <property type="project" value="InterPro"/>
</dbReference>
<feature type="compositionally biased region" description="Acidic residues" evidence="3">
    <location>
        <begin position="264"/>
        <end position="302"/>
    </location>
</feature>
<evidence type="ECO:0000256" key="1">
    <source>
        <dbReference type="ARBA" id="ARBA00022722"/>
    </source>
</evidence>
<dbReference type="OrthoDB" id="1920326at2759"/>
<dbReference type="Pfam" id="PF01612">
    <property type="entry name" value="DNA_pol_A_exo1"/>
    <property type="match status" value="1"/>
</dbReference>
<dbReference type="GO" id="GO:0008408">
    <property type="term" value="F:3'-5' exonuclease activity"/>
    <property type="evidence" value="ECO:0007669"/>
    <property type="project" value="InterPro"/>
</dbReference>
<dbReference type="GO" id="GO:0006139">
    <property type="term" value="P:nucleobase-containing compound metabolic process"/>
    <property type="evidence" value="ECO:0007669"/>
    <property type="project" value="InterPro"/>
</dbReference>
<feature type="region of interest" description="Disordered" evidence="3">
    <location>
        <begin position="233"/>
        <end position="324"/>
    </location>
</feature>
<dbReference type="InterPro" id="IPR036397">
    <property type="entry name" value="RNaseH_sf"/>
</dbReference>